<feature type="transmembrane region" description="Helical" evidence="8">
    <location>
        <begin position="62"/>
        <end position="85"/>
    </location>
</feature>
<dbReference type="Gene3D" id="1.10.287.70">
    <property type="match status" value="1"/>
</dbReference>
<proteinExistence type="predicted"/>
<evidence type="ECO:0000256" key="5">
    <source>
        <dbReference type="ARBA" id="ARBA00023136"/>
    </source>
</evidence>
<evidence type="ECO:0000256" key="7">
    <source>
        <dbReference type="SAM" id="MobiDB-lite"/>
    </source>
</evidence>
<evidence type="ECO:0000256" key="2">
    <source>
        <dbReference type="ARBA" id="ARBA00022692"/>
    </source>
</evidence>
<dbReference type="InterPro" id="IPR043203">
    <property type="entry name" value="VGCC_Ca_Na"/>
</dbReference>
<dbReference type="GO" id="GO:0086010">
    <property type="term" value="P:membrane depolarization during action potential"/>
    <property type="evidence" value="ECO:0007669"/>
    <property type="project" value="TreeGrafter"/>
</dbReference>
<evidence type="ECO:0000313" key="10">
    <source>
        <dbReference type="EMBL" id="CAE7572411.1"/>
    </source>
</evidence>
<keyword evidence="6" id="KW-0175">Coiled coil</keyword>
<dbReference type="OrthoDB" id="429375at2759"/>
<evidence type="ECO:0000256" key="6">
    <source>
        <dbReference type="SAM" id="Coils"/>
    </source>
</evidence>
<evidence type="ECO:0000256" key="1">
    <source>
        <dbReference type="ARBA" id="ARBA00004141"/>
    </source>
</evidence>
<dbReference type="InterPro" id="IPR005821">
    <property type="entry name" value="Ion_trans_dom"/>
</dbReference>
<dbReference type="PROSITE" id="PS00018">
    <property type="entry name" value="EF_HAND_1"/>
    <property type="match status" value="1"/>
</dbReference>
<dbReference type="SUPFAM" id="SSF47473">
    <property type="entry name" value="EF-hand"/>
    <property type="match status" value="1"/>
</dbReference>
<comment type="caution">
    <text evidence="10">The sequence shown here is derived from an EMBL/GenBank/DDBJ whole genome shotgun (WGS) entry which is preliminary data.</text>
</comment>
<dbReference type="PROSITE" id="PS50222">
    <property type="entry name" value="EF_HAND_2"/>
    <property type="match status" value="1"/>
</dbReference>
<dbReference type="PANTHER" id="PTHR10037:SF230">
    <property type="entry name" value="CA[2+]-CHANNEL PROTEIN ALPHA[[1]] SUBUNIT T, ISOFORM F"/>
    <property type="match status" value="1"/>
</dbReference>
<keyword evidence="4 8" id="KW-1133">Transmembrane helix</keyword>
<evidence type="ECO:0000313" key="11">
    <source>
        <dbReference type="Proteomes" id="UP000601435"/>
    </source>
</evidence>
<dbReference type="GO" id="GO:0070509">
    <property type="term" value="P:calcium ion import"/>
    <property type="evidence" value="ECO:0007669"/>
    <property type="project" value="TreeGrafter"/>
</dbReference>
<dbReference type="Proteomes" id="UP000601435">
    <property type="component" value="Unassembled WGS sequence"/>
</dbReference>
<dbReference type="Pfam" id="PF00520">
    <property type="entry name" value="Ion_trans"/>
    <property type="match status" value="1"/>
</dbReference>
<accession>A0A812UPV5</accession>
<dbReference type="Gene3D" id="1.10.238.10">
    <property type="entry name" value="EF-hand"/>
    <property type="match status" value="1"/>
</dbReference>
<dbReference type="InterPro" id="IPR002048">
    <property type="entry name" value="EF_hand_dom"/>
</dbReference>
<keyword evidence="2 8" id="KW-0812">Transmembrane</keyword>
<comment type="subcellular location">
    <subcellularLocation>
        <location evidence="1">Membrane</location>
        <topology evidence="1">Multi-pass membrane protein</topology>
    </subcellularLocation>
</comment>
<feature type="coiled-coil region" evidence="6">
    <location>
        <begin position="635"/>
        <end position="689"/>
    </location>
</feature>
<keyword evidence="5 8" id="KW-0472">Membrane</keyword>
<dbReference type="PANTHER" id="PTHR10037">
    <property type="entry name" value="VOLTAGE-GATED CATION CHANNEL CALCIUM AND SODIUM"/>
    <property type="match status" value="1"/>
</dbReference>
<evidence type="ECO:0000256" key="3">
    <source>
        <dbReference type="ARBA" id="ARBA00022837"/>
    </source>
</evidence>
<feature type="transmembrane region" description="Helical" evidence="8">
    <location>
        <begin position="285"/>
        <end position="307"/>
    </location>
</feature>
<dbReference type="InterPro" id="IPR027359">
    <property type="entry name" value="Volt_channel_dom_sf"/>
</dbReference>
<dbReference type="GO" id="GO:0005248">
    <property type="term" value="F:voltage-gated sodium channel activity"/>
    <property type="evidence" value="ECO:0007669"/>
    <property type="project" value="TreeGrafter"/>
</dbReference>
<dbReference type="GO" id="GO:0005509">
    <property type="term" value="F:calcium ion binding"/>
    <property type="evidence" value="ECO:0007669"/>
    <property type="project" value="InterPro"/>
</dbReference>
<organism evidence="10 11">
    <name type="scientific">Symbiodinium necroappetens</name>
    <dbReference type="NCBI Taxonomy" id="1628268"/>
    <lineage>
        <taxon>Eukaryota</taxon>
        <taxon>Sar</taxon>
        <taxon>Alveolata</taxon>
        <taxon>Dinophyceae</taxon>
        <taxon>Suessiales</taxon>
        <taxon>Symbiodiniaceae</taxon>
        <taxon>Symbiodinium</taxon>
    </lineage>
</organism>
<dbReference type="Gene3D" id="1.20.120.350">
    <property type="entry name" value="Voltage-gated potassium channels. Chain C"/>
    <property type="match status" value="1"/>
</dbReference>
<feature type="transmembrane region" description="Helical" evidence="8">
    <location>
        <begin position="150"/>
        <end position="171"/>
    </location>
</feature>
<feature type="domain" description="EF-hand" evidence="9">
    <location>
        <begin position="331"/>
        <end position="366"/>
    </location>
</feature>
<sequence>MAMSPRASSKSAGFREIKNQHHLDDTMTQLRSLRYHGYSAKPWEDAQGNVIWPWIRIQLAKLVFSQAFEMVMGALILGNLVLIWYETDVDATCFPEYVSDFASCPTRSDTVGWIPALNLAILVLYSLECLARVYAEQCLFWCNKWNLTDFFIVLSGWFDFIFADVLSVNLLRMSRLIRVSRAVRLLISIPEFYLLINGLYSSIKAILFGALMLVAMIVVWAVVAVQLLHPITSTLEKYYLHCERCPRGFSSVFQAGLTLFQQLVAGDSWGTINLQLVEAAPWTMVVLFGMMMTITLGLLNLILAVIVERAAEARENDHEEKIKQKENQRARSMEDLARLCATMDANNNGLISLVEMQEGYDDVDEFAKLMQVMDMKREDMETVFNVMADNVTQEVSYLDFCQSISSFFKRDPVIMQSLIKFSVMEVRKILQEEVLMVLQEHTAMLQKLLPRDATSGTSQGLDHLHSSLGLKQSQSVSASWSRPVPIAPEPSEAARLSSLTMRDSKLQVLLSRAEAIAASALDESVAEEAPGSGASAPSGPGPDLQKAQALCTSFRARELEALHLQKQCHQIVHRLNTDLQLLEQAQHIRRQLFRARAKVEDAKGSAQDRSCKILQLAQETDGLIESSLASNNRELRDQKEGCVDAEKEAEDAFEEPELRALAAHAEEAERREREAVEEVESLRQALERTGLRRPEGKSNQPLAAVLDAVAGGLPLQEQMCYEWLRMLRHDKPAHSALMIVEAECDVWEDRLHSLLAPEACKPGFRRQQGLDRLQAELSDLTSEERMRKTSCSTCLQLLSQKAEQHAWRDLEVVYALVDDLRCANDMLAGEKAKEQWQQLAAVAKEHQGLPHPHGSVEAGLPPGPKFFSVAQLLQSQSQDTAPAEPDDLPRMPPAVLSPAEWATSSPCQASHGLSFLYGPTSQARLQPVKARATSLEQGRRAQYCFEPSIFSAAGDSIEHARSVDTMQQSTELLRQVFEEPLSEAIGTRRPTSSSSSLAGHKVPPSLADRPSRAGWVTFEARGAVRHPLPEAEAVQNDIISRGSPQQDEHPSQWDFAWPDSVVPLTTSQHGTQVAVLLLFGTHCLLADIPFHVCQEAAEAKNTAASKRSGGASARLTAQALKPINTVVYGIQDLSRPSQSSAEPDDTAQRQVRGFHFKDMTAVSEMDDGRVIELHADSISGTLALPLFSAPLGQASRDALVSGFRSALEDERIASWSAFSKTFRSEDQRSRLLERQGDAAAGAGLRKLVVWEVERRLPTASEWKTPFLPTDAGLTWRWVDTRGRRHPNLSLGLTRLQAAGSKTPPCRIGSLYRPTSDWQLEIGPETDHHGWSYGMAWNSSSWEAAPSPLEVLRRRRWTRTFT</sequence>
<evidence type="ECO:0000256" key="8">
    <source>
        <dbReference type="SAM" id="Phobius"/>
    </source>
</evidence>
<feature type="transmembrane region" description="Helical" evidence="8">
    <location>
        <begin position="183"/>
        <end position="200"/>
    </location>
</feature>
<feature type="coiled-coil region" evidence="6">
    <location>
        <begin position="308"/>
        <end position="335"/>
    </location>
</feature>
<dbReference type="SUPFAM" id="SSF81324">
    <property type="entry name" value="Voltage-gated potassium channels"/>
    <property type="match status" value="1"/>
</dbReference>
<feature type="transmembrane region" description="Helical" evidence="8">
    <location>
        <begin position="206"/>
        <end position="228"/>
    </location>
</feature>
<dbReference type="EMBL" id="CAJNJA010027253">
    <property type="protein sequence ID" value="CAE7572411.1"/>
    <property type="molecule type" value="Genomic_DNA"/>
</dbReference>
<reference evidence="10" key="1">
    <citation type="submission" date="2021-02" db="EMBL/GenBank/DDBJ databases">
        <authorList>
            <person name="Dougan E. K."/>
            <person name="Rhodes N."/>
            <person name="Thang M."/>
            <person name="Chan C."/>
        </authorList>
    </citation>
    <scope>NUCLEOTIDE SEQUENCE</scope>
</reference>
<keyword evidence="3" id="KW-0106">Calcium</keyword>
<dbReference type="GO" id="GO:0008332">
    <property type="term" value="F:low voltage-gated calcium channel activity"/>
    <property type="evidence" value="ECO:0007669"/>
    <property type="project" value="TreeGrafter"/>
</dbReference>
<dbReference type="InterPro" id="IPR011992">
    <property type="entry name" value="EF-hand-dom_pair"/>
</dbReference>
<keyword evidence="11" id="KW-1185">Reference proteome</keyword>
<dbReference type="InterPro" id="IPR018247">
    <property type="entry name" value="EF_Hand_1_Ca_BS"/>
</dbReference>
<gene>
    <name evidence="10" type="primary">CACNA1A</name>
    <name evidence="10" type="ORF">SNEC2469_LOCUS16706</name>
</gene>
<name>A0A812UPV5_9DINO</name>
<protein>
    <submittedName>
        <fullName evidence="10">CACNA1A protein</fullName>
    </submittedName>
</protein>
<evidence type="ECO:0000259" key="9">
    <source>
        <dbReference type="PROSITE" id="PS50222"/>
    </source>
</evidence>
<dbReference type="GO" id="GO:0001518">
    <property type="term" value="C:voltage-gated sodium channel complex"/>
    <property type="evidence" value="ECO:0007669"/>
    <property type="project" value="TreeGrafter"/>
</dbReference>
<feature type="region of interest" description="Disordered" evidence="7">
    <location>
        <begin position="981"/>
        <end position="1010"/>
    </location>
</feature>
<evidence type="ECO:0000256" key="4">
    <source>
        <dbReference type="ARBA" id="ARBA00022989"/>
    </source>
</evidence>